<evidence type="ECO:0000256" key="1">
    <source>
        <dbReference type="ARBA" id="ARBA00004651"/>
    </source>
</evidence>
<dbReference type="PANTHER" id="PTHR33908">
    <property type="entry name" value="MANNOSYLTRANSFERASE YKCB-RELATED"/>
    <property type="match status" value="1"/>
</dbReference>
<organism evidence="12 13">
    <name type="scientific">Brucella intermedia</name>
    <dbReference type="NCBI Taxonomy" id="94625"/>
    <lineage>
        <taxon>Bacteria</taxon>
        <taxon>Pseudomonadati</taxon>
        <taxon>Pseudomonadota</taxon>
        <taxon>Alphaproteobacteria</taxon>
        <taxon>Hyphomicrobiales</taxon>
        <taxon>Brucellaceae</taxon>
        <taxon>Brucella/Ochrobactrum group</taxon>
        <taxon>Brucella</taxon>
    </lineage>
</organism>
<comment type="subcellular location">
    <subcellularLocation>
        <location evidence="1">Cell membrane</location>
        <topology evidence="1">Multi-pass membrane protein</topology>
    </subcellularLocation>
</comment>
<evidence type="ECO:0000256" key="4">
    <source>
        <dbReference type="ARBA" id="ARBA00022679"/>
    </source>
</evidence>
<evidence type="ECO:0000256" key="7">
    <source>
        <dbReference type="ARBA" id="ARBA00023136"/>
    </source>
</evidence>
<dbReference type="CDD" id="cd06442">
    <property type="entry name" value="DPM1_like"/>
    <property type="match status" value="1"/>
</dbReference>
<dbReference type="AlphaFoldDB" id="A0A7V6PCG3"/>
<feature type="transmembrane region" description="Helical" evidence="8">
    <location>
        <begin position="387"/>
        <end position="405"/>
    </location>
</feature>
<dbReference type="Pfam" id="PF13231">
    <property type="entry name" value="PMT_2"/>
    <property type="match status" value="1"/>
</dbReference>
<evidence type="ECO:0000256" key="5">
    <source>
        <dbReference type="ARBA" id="ARBA00022692"/>
    </source>
</evidence>
<dbReference type="InterPro" id="IPR007267">
    <property type="entry name" value="GtrA_DPMS_TM"/>
</dbReference>
<feature type="domain" description="Glycosyltransferase RgtA/B/C/D-like" evidence="11">
    <location>
        <begin position="431"/>
        <end position="591"/>
    </location>
</feature>
<dbReference type="Pfam" id="PF00535">
    <property type="entry name" value="Glycos_transf_2"/>
    <property type="match status" value="1"/>
</dbReference>
<feature type="transmembrane region" description="Helical" evidence="8">
    <location>
        <begin position="724"/>
        <end position="742"/>
    </location>
</feature>
<feature type="transmembrane region" description="Helical" evidence="8">
    <location>
        <begin position="260"/>
        <end position="283"/>
    </location>
</feature>
<evidence type="ECO:0000256" key="6">
    <source>
        <dbReference type="ARBA" id="ARBA00022989"/>
    </source>
</evidence>
<dbReference type="EMBL" id="DUMN01000342">
    <property type="protein sequence ID" value="HHV68336.1"/>
    <property type="molecule type" value="Genomic_DNA"/>
</dbReference>
<evidence type="ECO:0000259" key="10">
    <source>
        <dbReference type="Pfam" id="PF04138"/>
    </source>
</evidence>
<feature type="transmembrane region" description="Helical" evidence="8">
    <location>
        <begin position="656"/>
        <end position="679"/>
    </location>
</feature>
<feature type="transmembrane region" description="Helical" evidence="8">
    <location>
        <begin position="452"/>
        <end position="470"/>
    </location>
</feature>
<evidence type="ECO:0000259" key="11">
    <source>
        <dbReference type="Pfam" id="PF13231"/>
    </source>
</evidence>
<feature type="domain" description="GtrA/DPMS transmembrane" evidence="10">
    <location>
        <begin position="263"/>
        <end position="375"/>
    </location>
</feature>
<dbReference type="InterPro" id="IPR038731">
    <property type="entry name" value="RgtA/B/C-like"/>
</dbReference>
<evidence type="ECO:0000313" key="12">
    <source>
        <dbReference type="EMBL" id="HHV68336.1"/>
    </source>
</evidence>
<keyword evidence="5 8" id="KW-0812">Transmembrane</keyword>
<accession>A0A7V6PCG3</accession>
<sequence length="881" mass="96455">MLLQNNLSLEIEHTNAGFSSNPEIQNSRPAVSIIVPTLDEAENIDQTLTNIIENVAGRFDFEIIVTDGGSTDGTCEKVSNWEKRHPVHLVRNRGNRGLAADVLSAAERALFRILIVLDADGSHPTSYIPDLVLPVFSGQCAMAIGSRYVEGGLTVGWPFHRRFLSRLGAAFASPFTDVKDPLSGFFAVRRECLLAAGGHAEGFKIGLEAIFAGGDTLTVREVPISFSDRLRGISKIGINQFTAYLGQLLRFSRGTSSSTALQRFLVVGMAGFILDFLIVSMMSALGTDIIVAHISGFCFAAIFNYMAHAQWSFEGRATGRMRFTRFMLLSVLALAMRGGLIATATDLGLPFFWVVLMGIAGGGGVSYVGNEFYVFRSNLPLSPTIRWKLAAVAVAAYVLVLRIVYQSSIDVLPQEAYYWNYAQHLAMGYLDHPPMVAWLIWLGTSVFGDSEFGVRVGATMCWLATAFFAFRFAHNLFGRTPAFFALLLLSVLPFFFAIGAVMTPDAPLTAAWAGALYFLERALIGNRKKAWLGAGVCVGLGMLSKYTIALLGPATIVFLIIHPESRRWFFSKWPYLGAILAATLFSPVILWNATNDWASFAFQGSRRWLAEDISFSTHTLIAYIAALIGPIGIWLAALGMVRLVRLHDRFATRSQAVFVIVFTLVPLSVFLGFSLLHGVKLNWTGPIWLTLLPAMASIVAIAVKDGRTRHFVTALKVGTAMSTLLFALLLHYLALGLPFIGYSGSLRGLPVAWEEFASDAELIKTQVAMETGESPVLVGMDSYNIASELGFYRGKDTALSDITSQNFLGKNGLMFGVWASEFTSSPKAVIMYGLKESSLSADELEGRFERISPIRTHVVEKNTVAAGKFFYRVGYGLRQLE</sequence>
<comment type="caution">
    <text evidence="12">The sequence shown here is derived from an EMBL/GenBank/DDBJ whole genome shotgun (WGS) entry which is preliminary data.</text>
</comment>
<dbReference type="GO" id="GO:0005886">
    <property type="term" value="C:plasma membrane"/>
    <property type="evidence" value="ECO:0007669"/>
    <property type="project" value="UniProtKB-SubCell"/>
</dbReference>
<feature type="domain" description="Glycosyltransferase 2-like" evidence="9">
    <location>
        <begin position="32"/>
        <end position="191"/>
    </location>
</feature>
<reference evidence="12 13" key="1">
    <citation type="journal article" date="2020" name="Biotechnol. Biofuels">
        <title>New insights from the biogas microbiome by comprehensive genome-resolved metagenomics of nearly 1600 species originating from multiple anaerobic digesters.</title>
        <authorList>
            <person name="Campanaro S."/>
            <person name="Treu L."/>
            <person name="Rodriguez-R L.M."/>
            <person name="Kovalovszki A."/>
            <person name="Ziels R.M."/>
            <person name="Maus I."/>
            <person name="Zhu X."/>
            <person name="Kougias P.G."/>
            <person name="Basile A."/>
            <person name="Luo G."/>
            <person name="Schluter A."/>
            <person name="Konstantinidis K.T."/>
            <person name="Angelidaki I."/>
        </authorList>
    </citation>
    <scope>NUCLEOTIDE SEQUENCE [LARGE SCALE GENOMIC DNA]</scope>
    <source>
        <strain evidence="12">AS04akNAM_66</strain>
    </source>
</reference>
<dbReference type="InterPro" id="IPR029044">
    <property type="entry name" value="Nucleotide-diphossugar_trans"/>
</dbReference>
<keyword evidence="7 8" id="KW-0472">Membrane</keyword>
<evidence type="ECO:0000256" key="3">
    <source>
        <dbReference type="ARBA" id="ARBA00022676"/>
    </source>
</evidence>
<evidence type="ECO:0000259" key="9">
    <source>
        <dbReference type="Pfam" id="PF00535"/>
    </source>
</evidence>
<feature type="transmembrane region" description="Helical" evidence="8">
    <location>
        <begin position="326"/>
        <end position="345"/>
    </location>
</feature>
<keyword evidence="2" id="KW-1003">Cell membrane</keyword>
<evidence type="ECO:0000313" key="13">
    <source>
        <dbReference type="Proteomes" id="UP000551563"/>
    </source>
</evidence>
<dbReference type="GO" id="GO:0009103">
    <property type="term" value="P:lipopolysaccharide biosynthetic process"/>
    <property type="evidence" value="ECO:0007669"/>
    <property type="project" value="UniProtKB-ARBA"/>
</dbReference>
<name>A0A7V6PCG3_9HYPH</name>
<feature type="transmembrane region" description="Helical" evidence="8">
    <location>
        <begin position="482"/>
        <end position="502"/>
    </location>
</feature>
<feature type="transmembrane region" description="Helical" evidence="8">
    <location>
        <begin position="620"/>
        <end position="644"/>
    </location>
</feature>
<evidence type="ECO:0000256" key="8">
    <source>
        <dbReference type="SAM" id="Phobius"/>
    </source>
</evidence>
<dbReference type="PANTHER" id="PTHR33908:SF11">
    <property type="entry name" value="MEMBRANE PROTEIN"/>
    <property type="match status" value="1"/>
</dbReference>
<keyword evidence="6 8" id="KW-1133">Transmembrane helix</keyword>
<feature type="transmembrane region" description="Helical" evidence="8">
    <location>
        <begin position="351"/>
        <end position="375"/>
    </location>
</feature>
<dbReference type="InterPro" id="IPR050297">
    <property type="entry name" value="LipidA_mod_glycosyltrf_83"/>
</dbReference>
<dbReference type="GO" id="GO:0004582">
    <property type="term" value="F:dolichyl-phosphate beta-D-mannosyltransferase activity"/>
    <property type="evidence" value="ECO:0007669"/>
    <property type="project" value="InterPro"/>
</dbReference>
<evidence type="ECO:0000256" key="2">
    <source>
        <dbReference type="ARBA" id="ARBA00022475"/>
    </source>
</evidence>
<feature type="transmembrane region" description="Helical" evidence="8">
    <location>
        <begin position="289"/>
        <end position="306"/>
    </location>
</feature>
<feature type="transmembrane region" description="Helical" evidence="8">
    <location>
        <begin position="530"/>
        <end position="561"/>
    </location>
</feature>
<dbReference type="InterPro" id="IPR001173">
    <property type="entry name" value="Glyco_trans_2-like"/>
</dbReference>
<dbReference type="SUPFAM" id="SSF53448">
    <property type="entry name" value="Nucleotide-diphospho-sugar transferases"/>
    <property type="match status" value="1"/>
</dbReference>
<feature type="transmembrane region" description="Helical" evidence="8">
    <location>
        <begin position="573"/>
        <end position="593"/>
    </location>
</feature>
<keyword evidence="4 12" id="KW-0808">Transferase</keyword>
<dbReference type="Pfam" id="PF04138">
    <property type="entry name" value="GtrA_DPMS_TM"/>
    <property type="match status" value="1"/>
</dbReference>
<dbReference type="Gene3D" id="3.90.550.10">
    <property type="entry name" value="Spore Coat Polysaccharide Biosynthesis Protein SpsA, Chain A"/>
    <property type="match status" value="1"/>
</dbReference>
<dbReference type="InterPro" id="IPR039528">
    <property type="entry name" value="DPM1-like"/>
</dbReference>
<feature type="transmembrane region" description="Helical" evidence="8">
    <location>
        <begin position="685"/>
        <end position="703"/>
    </location>
</feature>
<protein>
    <submittedName>
        <fullName evidence="12">Glycosyltransferase</fullName>
    </submittedName>
</protein>
<dbReference type="GO" id="GO:0016763">
    <property type="term" value="F:pentosyltransferase activity"/>
    <property type="evidence" value="ECO:0007669"/>
    <property type="project" value="TreeGrafter"/>
</dbReference>
<keyword evidence="3" id="KW-0328">Glycosyltransferase</keyword>
<proteinExistence type="predicted"/>
<dbReference type="Proteomes" id="UP000551563">
    <property type="component" value="Unassembled WGS sequence"/>
</dbReference>
<gene>
    <name evidence="12" type="ORF">GXX48_11935</name>
</gene>